<accession>A0A2N1DZ20</accession>
<dbReference type="SUPFAM" id="SSF102588">
    <property type="entry name" value="LmbE-like"/>
    <property type="match status" value="1"/>
</dbReference>
<organism evidence="1 2">
    <name type="scientific">Pseudomonas fluorescens</name>
    <dbReference type="NCBI Taxonomy" id="294"/>
    <lineage>
        <taxon>Bacteria</taxon>
        <taxon>Pseudomonadati</taxon>
        <taxon>Pseudomonadota</taxon>
        <taxon>Gammaproteobacteria</taxon>
        <taxon>Pseudomonadales</taxon>
        <taxon>Pseudomonadaceae</taxon>
        <taxon>Pseudomonas</taxon>
    </lineage>
</organism>
<gene>
    <name evidence="1" type="ORF">CIB54_21480</name>
</gene>
<name>A0A2N1DZ20_PSEFL</name>
<evidence type="ECO:0000313" key="2">
    <source>
        <dbReference type="Proteomes" id="UP000233564"/>
    </source>
</evidence>
<evidence type="ECO:0000313" key="1">
    <source>
        <dbReference type="EMBL" id="PKH16600.1"/>
    </source>
</evidence>
<proteinExistence type="predicted"/>
<dbReference type="Pfam" id="PF02585">
    <property type="entry name" value="PIG-L"/>
    <property type="match status" value="1"/>
</dbReference>
<reference evidence="1 2" key="1">
    <citation type="submission" date="2017-08" db="EMBL/GenBank/DDBJ databases">
        <authorList>
            <person name="de Groot N.N."/>
        </authorList>
    </citation>
    <scope>NUCLEOTIDE SEQUENCE [LARGE SCALE GENOMIC DNA]</scope>
    <source>
        <strain evidence="1 2">PfR 37</strain>
    </source>
</reference>
<comment type="caution">
    <text evidence="1">The sequence shown here is derived from an EMBL/GenBank/DDBJ whole genome shotgun (WGS) entry which is preliminary data.</text>
</comment>
<dbReference type="InterPro" id="IPR024078">
    <property type="entry name" value="LmbE-like_dom_sf"/>
</dbReference>
<dbReference type="AlphaFoldDB" id="A0A2N1DZ20"/>
<dbReference type="PANTHER" id="PTHR12993:SF29">
    <property type="entry name" value="BLR3841 PROTEIN"/>
    <property type="match status" value="1"/>
</dbReference>
<dbReference type="EMBL" id="NVXX01000037">
    <property type="protein sequence ID" value="PKH16600.1"/>
    <property type="molecule type" value="Genomic_DNA"/>
</dbReference>
<dbReference type="RefSeq" id="WP_101220900.1">
    <property type="nucleotide sequence ID" value="NZ_KZ478013.1"/>
</dbReference>
<dbReference type="GO" id="GO:0016811">
    <property type="term" value="F:hydrolase activity, acting on carbon-nitrogen (but not peptide) bonds, in linear amides"/>
    <property type="evidence" value="ECO:0007669"/>
    <property type="project" value="TreeGrafter"/>
</dbReference>
<dbReference type="InterPro" id="IPR003737">
    <property type="entry name" value="GlcNAc_PI_deacetylase-related"/>
</dbReference>
<protein>
    <submittedName>
        <fullName evidence="1">PIG-L domain-containing protein</fullName>
    </submittedName>
</protein>
<dbReference type="PANTHER" id="PTHR12993">
    <property type="entry name" value="N-ACETYLGLUCOSAMINYL-PHOSPHATIDYLINOSITOL DE-N-ACETYLASE-RELATED"/>
    <property type="match status" value="1"/>
</dbReference>
<dbReference type="Proteomes" id="UP000233564">
    <property type="component" value="Unassembled WGS sequence"/>
</dbReference>
<sequence length="266" mass="29184">MRTASLSEGRRGPAQIWNSAPQLAQIPVISLSSLIPPGARVVVIAPHPGDEVLICGGLLQMLSTRQHPLKLISVTDGSASHPGSRVWSAGRLSVIRPQESAEALRRLGMPLHSLKWIRGGFCDNALANHGQRISQFIARYLTPGDVVFTTWRHDGNDDHEAVGRASAEACNRVGAQLYELPMWAWHWPAREGSVMPWQRARKLCLDTWSVAHKLHALHAYASQLTGDPAIGLAPMLAQVLLERMREPYEIVFIPAQAAKRTGPPHA</sequence>
<dbReference type="Gene3D" id="3.40.50.10320">
    <property type="entry name" value="LmbE-like"/>
    <property type="match status" value="1"/>
</dbReference>